<evidence type="ECO:0000256" key="4">
    <source>
        <dbReference type="ARBA" id="ARBA00022692"/>
    </source>
</evidence>
<evidence type="ECO:0000256" key="6">
    <source>
        <dbReference type="ARBA" id="ARBA00022989"/>
    </source>
</evidence>
<keyword evidence="5" id="KW-0970">Cilium biogenesis/degradation</keyword>
<feature type="transmembrane region" description="Helical" evidence="12">
    <location>
        <begin position="52"/>
        <end position="71"/>
    </location>
</feature>
<evidence type="ECO:0000313" key="13">
    <source>
        <dbReference type="EMBL" id="KAK6472895.1"/>
    </source>
</evidence>
<keyword evidence="3" id="KW-0963">Cytoplasm</keyword>
<organism evidence="13 14">
    <name type="scientific">Huso huso</name>
    <name type="common">Beluga</name>
    <name type="synonym">Acipenser huso</name>
    <dbReference type="NCBI Taxonomy" id="61971"/>
    <lineage>
        <taxon>Eukaryota</taxon>
        <taxon>Metazoa</taxon>
        <taxon>Chordata</taxon>
        <taxon>Craniata</taxon>
        <taxon>Vertebrata</taxon>
        <taxon>Euteleostomi</taxon>
        <taxon>Actinopterygii</taxon>
        <taxon>Chondrostei</taxon>
        <taxon>Acipenseriformes</taxon>
        <taxon>Acipenseridae</taxon>
        <taxon>Huso</taxon>
    </lineage>
</organism>
<comment type="function">
    <text evidence="10">Part of the tectonic-like complex which is required for tissue-specific ciliogenesis and may regulate ciliary membrane composition.</text>
</comment>
<evidence type="ECO:0000256" key="3">
    <source>
        <dbReference type="ARBA" id="ARBA00022490"/>
    </source>
</evidence>
<dbReference type="PANTHER" id="PTHR13531:SF5">
    <property type="entry name" value="TRANSMEMBRANE PROTEIN 216"/>
    <property type="match status" value="1"/>
</dbReference>
<protein>
    <recommendedName>
        <fullName evidence="11">Transmembrane protein 216</fullName>
    </recommendedName>
</protein>
<comment type="subcellular location">
    <subcellularLocation>
        <location evidence="1">Cytoplasm</location>
        <location evidence="1">Cytoskeleton</location>
        <location evidence="1">Cilium basal body</location>
    </subcellularLocation>
    <subcellularLocation>
        <location evidence="2">Membrane</location>
        <topology evidence="2">Multi-pass membrane protein</topology>
    </subcellularLocation>
</comment>
<evidence type="ECO:0000256" key="1">
    <source>
        <dbReference type="ARBA" id="ARBA00004120"/>
    </source>
</evidence>
<sequence>MASRGKSSPILSSTPLEVLLFLNGWYYPVYFIAEILMFIYKGLLLPYPPATLTLDLVLLFLYLGVEILRLFFGSKGNLSQRTLPLAVSLLLSLPCSVMSVYFLLLQSFVLRVEVILNAILLLFYLLELLLGIVALATFARADIF</sequence>
<dbReference type="PANTHER" id="PTHR13531">
    <property type="entry name" value="GEO07735P1-RELATED-RELATED"/>
    <property type="match status" value="1"/>
</dbReference>
<dbReference type="Pfam" id="PF09799">
    <property type="entry name" value="Transmemb_17"/>
    <property type="match status" value="1"/>
</dbReference>
<keyword evidence="7 12" id="KW-0472">Membrane</keyword>
<keyword evidence="9" id="KW-0966">Cell projection</keyword>
<keyword evidence="6 12" id="KW-1133">Transmembrane helix</keyword>
<evidence type="ECO:0000313" key="14">
    <source>
        <dbReference type="Proteomes" id="UP001369086"/>
    </source>
</evidence>
<dbReference type="EMBL" id="JAHFZB010000028">
    <property type="protein sequence ID" value="KAK6472895.1"/>
    <property type="molecule type" value="Genomic_DNA"/>
</dbReference>
<proteinExistence type="predicted"/>
<evidence type="ECO:0000256" key="12">
    <source>
        <dbReference type="SAM" id="Phobius"/>
    </source>
</evidence>
<feature type="transmembrane region" description="Helical" evidence="12">
    <location>
        <begin position="20"/>
        <end position="40"/>
    </location>
</feature>
<keyword evidence="14" id="KW-1185">Reference proteome</keyword>
<comment type="caution">
    <text evidence="13">The sequence shown here is derived from an EMBL/GenBank/DDBJ whole genome shotgun (WGS) entry which is preliminary data.</text>
</comment>
<evidence type="ECO:0000256" key="5">
    <source>
        <dbReference type="ARBA" id="ARBA00022794"/>
    </source>
</evidence>
<name>A0ABR0YK33_HUSHU</name>
<keyword evidence="8" id="KW-0206">Cytoskeleton</keyword>
<reference evidence="13 14" key="1">
    <citation type="submission" date="2021-05" db="EMBL/GenBank/DDBJ databases">
        <authorList>
            <person name="Zahm M."/>
            <person name="Klopp C."/>
            <person name="Cabau C."/>
            <person name="Kuhl H."/>
            <person name="Suciu R."/>
            <person name="Ciorpac M."/>
            <person name="Holostenco D."/>
            <person name="Gessner J."/>
            <person name="Wuertz S."/>
            <person name="Hohne C."/>
            <person name="Stock M."/>
            <person name="Gislard M."/>
            <person name="Lluch J."/>
            <person name="Milhes M."/>
            <person name="Lampietro C."/>
            <person name="Lopez Roques C."/>
            <person name="Donnadieu C."/>
            <person name="Du K."/>
            <person name="Schartl M."/>
            <person name="Guiguen Y."/>
        </authorList>
    </citation>
    <scope>NUCLEOTIDE SEQUENCE [LARGE SCALE GENOMIC DNA]</scope>
    <source>
        <strain evidence="13">Hh-F2</strain>
        <tissue evidence="13">Blood</tissue>
    </source>
</reference>
<evidence type="ECO:0000256" key="11">
    <source>
        <dbReference type="ARBA" id="ARBA00039543"/>
    </source>
</evidence>
<feature type="transmembrane region" description="Helical" evidence="12">
    <location>
        <begin position="115"/>
        <end position="139"/>
    </location>
</feature>
<evidence type="ECO:0000256" key="9">
    <source>
        <dbReference type="ARBA" id="ARBA00023273"/>
    </source>
</evidence>
<keyword evidence="4 12" id="KW-0812">Transmembrane</keyword>
<evidence type="ECO:0000256" key="10">
    <source>
        <dbReference type="ARBA" id="ARBA00037712"/>
    </source>
</evidence>
<dbReference type="InterPro" id="IPR019184">
    <property type="entry name" value="Uncharacterised_TM-17"/>
</dbReference>
<dbReference type="Proteomes" id="UP001369086">
    <property type="component" value="Unassembled WGS sequence"/>
</dbReference>
<gene>
    <name evidence="13" type="ORF">HHUSO_G27518</name>
</gene>
<feature type="transmembrane region" description="Helical" evidence="12">
    <location>
        <begin position="83"/>
        <end position="103"/>
    </location>
</feature>
<evidence type="ECO:0000256" key="2">
    <source>
        <dbReference type="ARBA" id="ARBA00004141"/>
    </source>
</evidence>
<evidence type="ECO:0000256" key="7">
    <source>
        <dbReference type="ARBA" id="ARBA00023136"/>
    </source>
</evidence>
<accession>A0ABR0YK33</accession>
<evidence type="ECO:0000256" key="8">
    <source>
        <dbReference type="ARBA" id="ARBA00023212"/>
    </source>
</evidence>